<evidence type="ECO:0000259" key="5">
    <source>
        <dbReference type="PROSITE" id="PS50949"/>
    </source>
</evidence>
<keyword evidence="3 6" id="KW-0238">DNA-binding</keyword>
<dbReference type="STRING" id="412690.SAMN04489834_1349"/>
<dbReference type="AlphaFoldDB" id="A0A1H1RL77"/>
<evidence type="ECO:0000313" key="7">
    <source>
        <dbReference type="Proteomes" id="UP000181956"/>
    </source>
</evidence>
<dbReference type="InterPro" id="IPR036388">
    <property type="entry name" value="WH-like_DNA-bd_sf"/>
</dbReference>
<evidence type="ECO:0000256" key="1">
    <source>
        <dbReference type="ARBA" id="ARBA00022898"/>
    </source>
</evidence>
<evidence type="ECO:0000256" key="2">
    <source>
        <dbReference type="ARBA" id="ARBA00023015"/>
    </source>
</evidence>
<keyword evidence="7" id="KW-1185">Reference proteome</keyword>
<dbReference type="EMBL" id="LT629742">
    <property type="protein sequence ID" value="SDS36511.1"/>
    <property type="molecule type" value="Genomic_DNA"/>
</dbReference>
<dbReference type="PROSITE" id="PS50949">
    <property type="entry name" value="HTH_GNTR"/>
    <property type="match status" value="1"/>
</dbReference>
<dbReference type="Pfam" id="PF00392">
    <property type="entry name" value="GntR"/>
    <property type="match status" value="1"/>
</dbReference>
<keyword evidence="4" id="KW-0804">Transcription</keyword>
<proteinExistence type="predicted"/>
<organism evidence="6 7">
    <name type="scientific">Microterricola viridarii</name>
    <dbReference type="NCBI Taxonomy" id="412690"/>
    <lineage>
        <taxon>Bacteria</taxon>
        <taxon>Bacillati</taxon>
        <taxon>Actinomycetota</taxon>
        <taxon>Actinomycetes</taxon>
        <taxon>Micrococcales</taxon>
        <taxon>Microbacteriaceae</taxon>
        <taxon>Microterricola</taxon>
    </lineage>
</organism>
<name>A0A1H1RL77_9MICO</name>
<dbReference type="GO" id="GO:0003677">
    <property type="term" value="F:DNA binding"/>
    <property type="evidence" value="ECO:0007669"/>
    <property type="project" value="UniProtKB-KW"/>
</dbReference>
<dbReference type="PRINTS" id="PR00035">
    <property type="entry name" value="HTHGNTR"/>
</dbReference>
<dbReference type="SUPFAM" id="SSF46785">
    <property type="entry name" value="Winged helix' DNA-binding domain"/>
    <property type="match status" value="1"/>
</dbReference>
<dbReference type="Gene3D" id="1.10.10.10">
    <property type="entry name" value="Winged helix-like DNA-binding domain superfamily/Winged helix DNA-binding domain"/>
    <property type="match status" value="1"/>
</dbReference>
<evidence type="ECO:0000256" key="3">
    <source>
        <dbReference type="ARBA" id="ARBA00023125"/>
    </source>
</evidence>
<dbReference type="InterPro" id="IPR000524">
    <property type="entry name" value="Tscrpt_reg_HTH_GntR"/>
</dbReference>
<dbReference type="SMART" id="SM00345">
    <property type="entry name" value="HTH_GNTR"/>
    <property type="match status" value="1"/>
</dbReference>
<protein>
    <submittedName>
        <fullName evidence="6">DNA-binding transcriptional regulator YhcF, GntR family</fullName>
    </submittedName>
</protein>
<reference evidence="7" key="1">
    <citation type="submission" date="2016-10" db="EMBL/GenBank/DDBJ databases">
        <authorList>
            <person name="Varghese N."/>
            <person name="Submissions S."/>
        </authorList>
    </citation>
    <scope>NUCLEOTIDE SEQUENCE [LARGE SCALE GENOMIC DNA]</scope>
    <source>
        <strain evidence="7">DSM 21772</strain>
    </source>
</reference>
<dbReference type="PANTHER" id="PTHR46577:SF1">
    <property type="entry name" value="HTH-TYPE TRANSCRIPTIONAL REGULATORY PROTEIN GABR"/>
    <property type="match status" value="1"/>
</dbReference>
<sequence>MGALGLPSEQIAGQLRARILSGGIAAGERVPPVRQLARDLGVATGTVQKAYKQLESEGLLVSRAGGGTRVSAAITAPPVEVLKAARSLAELASGRGLSLDEALAAVRASWPAD</sequence>
<evidence type="ECO:0000256" key="4">
    <source>
        <dbReference type="ARBA" id="ARBA00023163"/>
    </source>
</evidence>
<gene>
    <name evidence="6" type="ORF">SAMN04489834_1349</name>
</gene>
<dbReference type="CDD" id="cd07377">
    <property type="entry name" value="WHTH_GntR"/>
    <property type="match status" value="1"/>
</dbReference>
<evidence type="ECO:0000313" key="6">
    <source>
        <dbReference type="EMBL" id="SDS36511.1"/>
    </source>
</evidence>
<dbReference type="InterPro" id="IPR036390">
    <property type="entry name" value="WH_DNA-bd_sf"/>
</dbReference>
<keyword evidence="2" id="KW-0805">Transcription regulation</keyword>
<dbReference type="Proteomes" id="UP000181956">
    <property type="component" value="Chromosome I"/>
</dbReference>
<accession>A0A1H1RL77</accession>
<dbReference type="GO" id="GO:0003700">
    <property type="term" value="F:DNA-binding transcription factor activity"/>
    <property type="evidence" value="ECO:0007669"/>
    <property type="project" value="InterPro"/>
</dbReference>
<dbReference type="InterPro" id="IPR051446">
    <property type="entry name" value="HTH_trans_reg/aminotransferase"/>
</dbReference>
<keyword evidence="1" id="KW-0663">Pyridoxal phosphate</keyword>
<dbReference type="PANTHER" id="PTHR46577">
    <property type="entry name" value="HTH-TYPE TRANSCRIPTIONAL REGULATORY PROTEIN GABR"/>
    <property type="match status" value="1"/>
</dbReference>
<feature type="domain" description="HTH gntR-type" evidence="5">
    <location>
        <begin position="5"/>
        <end position="73"/>
    </location>
</feature>